<dbReference type="AlphaFoldDB" id="A0A108U6F3"/>
<proteinExistence type="predicted"/>
<keyword evidence="1" id="KW-1133">Transmembrane helix</keyword>
<keyword evidence="1" id="KW-0812">Transmembrane</keyword>
<comment type="caution">
    <text evidence="2">The sequence shown here is derived from an EMBL/GenBank/DDBJ whole genome shotgun (WGS) entry which is preliminary data.</text>
</comment>
<gene>
    <name evidence="2" type="ORF">AZ78_0964</name>
</gene>
<sequence>MPYTAPRSELPAPPASRSRPLLLAIGLIVSALCGLLPLLVVPAFAQTFTAFGADLPWATALLIARPWLGCALPLLVLALWWLWPRPRRDLAACVFGVVGGLGMLALIAVALYLPIFRLAATV</sequence>
<dbReference type="OrthoDB" id="6028099at2"/>
<evidence type="ECO:0000256" key="1">
    <source>
        <dbReference type="SAM" id="Phobius"/>
    </source>
</evidence>
<dbReference type="EMBL" id="JAJA02000001">
    <property type="protein sequence ID" value="KWS03417.1"/>
    <property type="molecule type" value="Genomic_DNA"/>
</dbReference>
<feature type="transmembrane region" description="Helical" evidence="1">
    <location>
        <begin position="21"/>
        <end position="45"/>
    </location>
</feature>
<keyword evidence="1" id="KW-0472">Membrane</keyword>
<feature type="transmembrane region" description="Helical" evidence="1">
    <location>
        <begin position="90"/>
        <end position="115"/>
    </location>
</feature>
<protein>
    <submittedName>
        <fullName evidence="2">Uncharacterized protein</fullName>
    </submittedName>
</protein>
<feature type="transmembrane region" description="Helical" evidence="1">
    <location>
        <begin position="57"/>
        <end position="83"/>
    </location>
</feature>
<name>A0A108U6F3_9GAMM</name>
<accession>A0A108U6F3</accession>
<evidence type="ECO:0000313" key="3">
    <source>
        <dbReference type="Proteomes" id="UP000023435"/>
    </source>
</evidence>
<keyword evidence="3" id="KW-1185">Reference proteome</keyword>
<evidence type="ECO:0000313" key="2">
    <source>
        <dbReference type="EMBL" id="KWS03417.1"/>
    </source>
</evidence>
<reference evidence="2 3" key="1">
    <citation type="journal article" date="2014" name="Genome Announc.">
        <title>Draft Genome Sequence of Lysobacter capsici AZ78, a Bacterium Antagonistic to Plant-Pathogenic Oomycetes.</title>
        <authorList>
            <person name="Puopolo G."/>
            <person name="Sonego P."/>
            <person name="Engelen K."/>
            <person name="Pertot I."/>
        </authorList>
    </citation>
    <scope>NUCLEOTIDE SEQUENCE [LARGE SCALE GENOMIC DNA]</scope>
    <source>
        <strain evidence="2 3">AZ78</strain>
    </source>
</reference>
<dbReference type="RefSeq" id="WP_036109551.1">
    <property type="nucleotide sequence ID" value="NZ_JAJA02000001.1"/>
</dbReference>
<organism evidence="2 3">
    <name type="scientific">Lysobacter capsici AZ78</name>
    <dbReference type="NCBI Taxonomy" id="1444315"/>
    <lineage>
        <taxon>Bacteria</taxon>
        <taxon>Pseudomonadati</taxon>
        <taxon>Pseudomonadota</taxon>
        <taxon>Gammaproteobacteria</taxon>
        <taxon>Lysobacterales</taxon>
        <taxon>Lysobacteraceae</taxon>
        <taxon>Lysobacter</taxon>
    </lineage>
</organism>
<dbReference type="Proteomes" id="UP000023435">
    <property type="component" value="Unassembled WGS sequence"/>
</dbReference>